<evidence type="ECO:0000313" key="2">
    <source>
        <dbReference type="EMBL" id="MCH7399109.1"/>
    </source>
</evidence>
<proteinExistence type="predicted"/>
<dbReference type="EMBL" id="JAKZGS010000012">
    <property type="protein sequence ID" value="MCH7399109.1"/>
    <property type="molecule type" value="Genomic_DNA"/>
</dbReference>
<feature type="transmembrane region" description="Helical" evidence="1">
    <location>
        <begin position="138"/>
        <end position="161"/>
    </location>
</feature>
<keyword evidence="1" id="KW-0812">Transmembrane</keyword>
<feature type="transmembrane region" description="Helical" evidence="1">
    <location>
        <begin position="61"/>
        <end position="78"/>
    </location>
</feature>
<evidence type="ECO:0000256" key="1">
    <source>
        <dbReference type="SAM" id="Phobius"/>
    </source>
</evidence>
<organism evidence="2 3">
    <name type="scientific">Belliella calami</name>
    <dbReference type="NCBI Taxonomy" id="2923436"/>
    <lineage>
        <taxon>Bacteria</taxon>
        <taxon>Pseudomonadati</taxon>
        <taxon>Bacteroidota</taxon>
        <taxon>Cytophagia</taxon>
        <taxon>Cytophagales</taxon>
        <taxon>Cyclobacteriaceae</taxon>
        <taxon>Belliella</taxon>
    </lineage>
</organism>
<evidence type="ECO:0000313" key="3">
    <source>
        <dbReference type="Proteomes" id="UP001165488"/>
    </source>
</evidence>
<keyword evidence="1" id="KW-1133">Transmembrane helix</keyword>
<dbReference type="Proteomes" id="UP001165488">
    <property type="component" value="Unassembled WGS sequence"/>
</dbReference>
<gene>
    <name evidence="2" type="ORF">MM236_13980</name>
</gene>
<keyword evidence="1" id="KW-0472">Membrane</keyword>
<sequence>MFKKLTNPFIYVAGSKSLVLGLLTIFGTSIVAYFSKTYFPDIISVKMGVDLSILSSIAQNFINWFVVSILFHLMAMILSKSKIRMLDIFGTQALARFPYFFVSFINFSESLDLFGKYLLWTFMSYGEPIEITIIQKSIAVFLLFISLVFTIWMVMLMYNAFKVSANLKGTKLILSFIIVMIFSMVVLTYLSKILILNIN</sequence>
<evidence type="ECO:0008006" key="4">
    <source>
        <dbReference type="Google" id="ProtNLM"/>
    </source>
</evidence>
<name>A0ABS9URJ9_9BACT</name>
<accession>A0ABS9URJ9</accession>
<keyword evidence="3" id="KW-1185">Reference proteome</keyword>
<protein>
    <recommendedName>
        <fullName evidence="4">Yip1 domain-containing protein</fullName>
    </recommendedName>
</protein>
<reference evidence="2" key="1">
    <citation type="submission" date="2022-03" db="EMBL/GenBank/DDBJ databases">
        <title>De novo assembled genomes of Belliella spp. (Cyclobacteriaceae) strains.</title>
        <authorList>
            <person name="Szabo A."/>
            <person name="Korponai K."/>
            <person name="Felfoldi T."/>
        </authorList>
    </citation>
    <scope>NUCLEOTIDE SEQUENCE</scope>
    <source>
        <strain evidence="2">DSM 107340</strain>
    </source>
</reference>
<comment type="caution">
    <text evidence="2">The sequence shown here is derived from an EMBL/GenBank/DDBJ whole genome shotgun (WGS) entry which is preliminary data.</text>
</comment>
<feature type="transmembrane region" description="Helical" evidence="1">
    <location>
        <begin position="173"/>
        <end position="195"/>
    </location>
</feature>
<dbReference type="RefSeq" id="WP_241275612.1">
    <property type="nucleotide sequence ID" value="NZ_JAKZGS010000012.1"/>
</dbReference>
<feature type="transmembrane region" description="Helical" evidence="1">
    <location>
        <begin position="9"/>
        <end position="34"/>
    </location>
</feature>